<organism evidence="2 3">
    <name type="scientific">Kroppenstedtia guangzhouensis</name>
    <dbReference type="NCBI Taxonomy" id="1274356"/>
    <lineage>
        <taxon>Bacteria</taxon>
        <taxon>Bacillati</taxon>
        <taxon>Bacillota</taxon>
        <taxon>Bacilli</taxon>
        <taxon>Bacillales</taxon>
        <taxon>Thermoactinomycetaceae</taxon>
        <taxon>Kroppenstedtia</taxon>
    </lineage>
</organism>
<proteinExistence type="predicted"/>
<feature type="compositionally biased region" description="Gly residues" evidence="1">
    <location>
        <begin position="78"/>
        <end position="92"/>
    </location>
</feature>
<evidence type="ECO:0000313" key="2">
    <source>
        <dbReference type="EMBL" id="GGA45277.1"/>
    </source>
</evidence>
<comment type="caution">
    <text evidence="2">The sequence shown here is derived from an EMBL/GenBank/DDBJ whole genome shotgun (WGS) entry which is preliminary data.</text>
</comment>
<feature type="compositionally biased region" description="Gly residues" evidence="1">
    <location>
        <begin position="55"/>
        <end position="68"/>
    </location>
</feature>
<evidence type="ECO:0000313" key="3">
    <source>
        <dbReference type="Proteomes" id="UP000617979"/>
    </source>
</evidence>
<dbReference type="EMBL" id="BMEX01000005">
    <property type="protein sequence ID" value="GGA45277.1"/>
    <property type="molecule type" value="Genomic_DNA"/>
</dbReference>
<feature type="region of interest" description="Disordered" evidence="1">
    <location>
        <begin position="32"/>
        <end position="92"/>
    </location>
</feature>
<gene>
    <name evidence="2" type="ORF">GCM10007416_17990</name>
</gene>
<dbReference type="Proteomes" id="UP000617979">
    <property type="component" value="Unassembled WGS sequence"/>
</dbReference>
<feature type="compositionally biased region" description="Polar residues" evidence="1">
    <location>
        <begin position="32"/>
        <end position="46"/>
    </location>
</feature>
<accession>A0ABQ1GJP3</accession>
<protein>
    <recommendedName>
        <fullName evidence="4">Lipoprotein</fullName>
    </recommendedName>
</protein>
<sequence length="92" mass="8967">MNHGNLLGTGNTHKLVSLFMATALVTAGCDTNQSKDCTDKNGNQDPSCKEEKGWSSGGSSGGAVGGSSGISSGKKSKGGVGGRSGGGWFSGG</sequence>
<keyword evidence="3" id="KW-1185">Reference proteome</keyword>
<evidence type="ECO:0008006" key="4">
    <source>
        <dbReference type="Google" id="ProtNLM"/>
    </source>
</evidence>
<reference evidence="3" key="1">
    <citation type="journal article" date="2019" name="Int. J. Syst. Evol. Microbiol.">
        <title>The Global Catalogue of Microorganisms (GCM) 10K type strain sequencing project: providing services to taxonomists for standard genome sequencing and annotation.</title>
        <authorList>
            <consortium name="The Broad Institute Genomics Platform"/>
            <consortium name="The Broad Institute Genome Sequencing Center for Infectious Disease"/>
            <person name="Wu L."/>
            <person name="Ma J."/>
        </authorList>
    </citation>
    <scope>NUCLEOTIDE SEQUENCE [LARGE SCALE GENOMIC DNA]</scope>
    <source>
        <strain evidence="3">CGMCC 1.12404</strain>
    </source>
</reference>
<name>A0ABQ1GJP3_9BACL</name>
<dbReference type="RefSeq" id="WP_188432112.1">
    <property type="nucleotide sequence ID" value="NZ_BMEX01000005.1"/>
</dbReference>
<evidence type="ECO:0000256" key="1">
    <source>
        <dbReference type="SAM" id="MobiDB-lite"/>
    </source>
</evidence>